<feature type="transmembrane region" description="Helical" evidence="17">
    <location>
        <begin position="216"/>
        <end position="235"/>
    </location>
</feature>
<keyword evidence="11 17" id="KW-1133">Transmembrane helix</keyword>
<evidence type="ECO:0000256" key="16">
    <source>
        <dbReference type="ARBA" id="ARBA00049551"/>
    </source>
</evidence>
<dbReference type="RefSeq" id="YP_010225772.1">
    <property type="nucleotide sequence ID" value="NC_059036.1"/>
</dbReference>
<reference evidence="21" key="1">
    <citation type="submission" date="2021-04" db="EMBL/GenBank/DDBJ databases">
        <title>Mitogenomes provide new insights into the evolutionary history of #Prodiamesinae (Diptera: Chironomidae)#.</title>
        <authorList>
            <person name="Lin X.-L."/>
            <person name="Zhao Y.-M."/>
            <person name="Yan L.-P."/>
            <person name="Bu W.-J."/>
            <person name="Wang X.-H."/>
            <person name="Zheng C.-G."/>
        </authorList>
    </citation>
    <scope>NUCLEOTIDE SEQUENCE</scope>
</reference>
<dbReference type="InterPro" id="IPR001750">
    <property type="entry name" value="ND/Mrp_TM"/>
</dbReference>
<name>A0A8K1NJM3_9DIPT</name>
<dbReference type="PRINTS" id="PR01437">
    <property type="entry name" value="NUOXDRDTASE4"/>
</dbReference>
<feature type="transmembrane region" description="Helical" evidence="17">
    <location>
        <begin position="335"/>
        <end position="356"/>
    </location>
</feature>
<evidence type="ECO:0000256" key="9">
    <source>
        <dbReference type="ARBA" id="ARBA00022967"/>
    </source>
</evidence>
<feature type="transmembrane region" description="Helical" evidence="17">
    <location>
        <begin position="272"/>
        <end position="295"/>
    </location>
</feature>
<keyword evidence="8 17" id="KW-0812">Transmembrane</keyword>
<comment type="subcellular location">
    <subcellularLocation>
        <location evidence="2 17">Mitochondrion membrane</location>
        <topology evidence="2 17">Multi-pass membrane protein</topology>
    </subcellularLocation>
</comment>
<keyword evidence="12 17" id="KW-0520">NAD</keyword>
<keyword evidence="15 17" id="KW-0472">Membrane</keyword>
<keyword evidence="18" id="KW-0732">Signal</keyword>
<dbReference type="CTD" id="4538"/>
<evidence type="ECO:0000259" key="20">
    <source>
        <dbReference type="Pfam" id="PF01059"/>
    </source>
</evidence>
<gene>
    <name evidence="21" type="primary">ND4</name>
</gene>
<evidence type="ECO:0000256" key="12">
    <source>
        <dbReference type="ARBA" id="ARBA00023027"/>
    </source>
</evidence>
<evidence type="ECO:0000256" key="5">
    <source>
        <dbReference type="ARBA" id="ARBA00021006"/>
    </source>
</evidence>
<dbReference type="Pfam" id="PF01059">
    <property type="entry name" value="Oxidored_q5_N"/>
    <property type="match status" value="1"/>
</dbReference>
<dbReference type="EC" id="7.1.1.2" evidence="4 17"/>
<evidence type="ECO:0000256" key="14">
    <source>
        <dbReference type="ARBA" id="ARBA00023128"/>
    </source>
</evidence>
<proteinExistence type="inferred from homology"/>
<evidence type="ECO:0000256" key="18">
    <source>
        <dbReference type="SAM" id="SignalP"/>
    </source>
</evidence>
<evidence type="ECO:0000259" key="19">
    <source>
        <dbReference type="Pfam" id="PF00361"/>
    </source>
</evidence>
<accession>A0A8K1NJM3</accession>
<feature type="transmembrane region" description="Helical" evidence="17">
    <location>
        <begin position="48"/>
        <end position="73"/>
    </location>
</feature>
<dbReference type="GO" id="GO:0003954">
    <property type="term" value="F:NADH dehydrogenase activity"/>
    <property type="evidence" value="ECO:0007669"/>
    <property type="project" value="TreeGrafter"/>
</dbReference>
<keyword evidence="10 17" id="KW-0249">Electron transport</keyword>
<feature type="domain" description="NADH:quinone oxidoreductase/Mrp antiporter transmembrane" evidence="19">
    <location>
        <begin position="107"/>
        <end position="390"/>
    </location>
</feature>
<comment type="catalytic activity">
    <reaction evidence="16 17">
        <text>a ubiquinone + NADH + 5 H(+)(in) = a ubiquinol + NAD(+) + 4 H(+)(out)</text>
        <dbReference type="Rhea" id="RHEA:29091"/>
        <dbReference type="Rhea" id="RHEA-COMP:9565"/>
        <dbReference type="Rhea" id="RHEA-COMP:9566"/>
        <dbReference type="ChEBI" id="CHEBI:15378"/>
        <dbReference type="ChEBI" id="CHEBI:16389"/>
        <dbReference type="ChEBI" id="CHEBI:17976"/>
        <dbReference type="ChEBI" id="CHEBI:57540"/>
        <dbReference type="ChEBI" id="CHEBI:57945"/>
        <dbReference type="EC" id="7.1.1.2"/>
    </reaction>
</comment>
<protein>
    <recommendedName>
        <fullName evidence="5 17">NADH-ubiquinone oxidoreductase chain 4</fullName>
        <ecNumber evidence="4 17">7.1.1.2</ecNumber>
    </recommendedName>
</protein>
<feature type="transmembrane region" description="Helical" evidence="17">
    <location>
        <begin position="182"/>
        <end position="204"/>
    </location>
</feature>
<feature type="transmembrane region" description="Helical" evidence="17">
    <location>
        <begin position="21"/>
        <end position="42"/>
    </location>
</feature>
<comment type="similarity">
    <text evidence="3 17">Belongs to the complex I subunit 4 family.</text>
</comment>
<keyword evidence="7 17" id="KW-0679">Respiratory chain</keyword>
<dbReference type="InterPro" id="IPR003918">
    <property type="entry name" value="NADH_UbQ_OxRdtase"/>
</dbReference>
<dbReference type="AlphaFoldDB" id="A0A8K1NJM3"/>
<dbReference type="GO" id="GO:0031966">
    <property type="term" value="C:mitochondrial membrane"/>
    <property type="evidence" value="ECO:0007669"/>
    <property type="project" value="UniProtKB-SubCell"/>
</dbReference>
<evidence type="ECO:0000256" key="3">
    <source>
        <dbReference type="ARBA" id="ARBA00009025"/>
    </source>
</evidence>
<dbReference type="PANTHER" id="PTHR43507:SF20">
    <property type="entry name" value="NADH-UBIQUINONE OXIDOREDUCTASE CHAIN 4"/>
    <property type="match status" value="1"/>
</dbReference>
<feature type="transmembrane region" description="Helical" evidence="17">
    <location>
        <begin position="376"/>
        <end position="399"/>
    </location>
</feature>
<feature type="transmembrane region" description="Helical" evidence="17">
    <location>
        <begin position="85"/>
        <end position="104"/>
    </location>
</feature>
<sequence>MLKLLFFLLFMMPICFKKNNYWTVQNFLFIMFFLMISFNLISNYELNISYFLGMDVISYGLILLSIWICALMIMASESIFNKSNYSGFFLFFVLFLLLALYLTFSVYNLFLFYLFFESSLIPTLFLILGWGYQPERLQAGLYLLFYTLFASLPLLVSIFYLMVSYQTMNFFILSNFFIYYKLFYLTMIFAFLVKMPMFLVHLWLPKAHVEAPVAGSMILAGILLKLGGYGLIRVFPFLMASGMMFNYWWISISLIGGVLISLVCLRQTDLKALIAYSSVAHMGVVLGGMLTFSFWGLSGSYTLMIAHGLCSSGLFCLANMSYERLGSRSLLINKGLLNFMPSLTLWWFLLCSSNMSAPPSLNLLGEICLLNSLVSWSWLTMLSISILSFFSAAYTLYLYSFSQHGKLFSAMFSFSSAYIREYLVLFLHWFPLNLLILKSESCLLWL</sequence>
<comment type="function">
    <text evidence="1">Core subunit of the mitochondrial membrane respiratory chain NADH dehydrogenase (Complex I) that is believed to belong to the minimal assembly required for catalysis. Complex I functions in the transfer of electrons from NADH to the respiratory chain. The immediate electron acceptor for the enzyme is believed to be ubiquinone.</text>
</comment>
<evidence type="ECO:0000256" key="10">
    <source>
        <dbReference type="ARBA" id="ARBA00022982"/>
    </source>
</evidence>
<comment type="function">
    <text evidence="17">Core subunit of the mitochondrial membrane respiratory chain NADH dehydrogenase (Complex I) which catalyzes electron transfer from NADH through the respiratory chain, using ubiquinone as an electron acceptor. Essential for the catalytic activity and assembly of complex I.</text>
</comment>
<feature type="chain" id="PRO_5035481698" description="NADH-ubiquinone oxidoreductase chain 4" evidence="18">
    <location>
        <begin position="18"/>
        <end position="446"/>
    </location>
</feature>
<geneLocation type="mitochondrion" evidence="21"/>
<feature type="transmembrane region" description="Helical" evidence="17">
    <location>
        <begin position="301"/>
        <end position="323"/>
    </location>
</feature>
<evidence type="ECO:0000256" key="2">
    <source>
        <dbReference type="ARBA" id="ARBA00004225"/>
    </source>
</evidence>
<evidence type="ECO:0000256" key="4">
    <source>
        <dbReference type="ARBA" id="ARBA00012944"/>
    </source>
</evidence>
<keyword evidence="14 17" id="KW-0496">Mitochondrion</keyword>
<dbReference type="GO" id="GO:0015990">
    <property type="term" value="P:electron transport coupled proton transport"/>
    <property type="evidence" value="ECO:0007669"/>
    <property type="project" value="TreeGrafter"/>
</dbReference>
<dbReference type="InterPro" id="IPR000260">
    <property type="entry name" value="NADH4_N"/>
</dbReference>
<dbReference type="EMBL" id="MW846254">
    <property type="protein sequence ID" value="UDD74649.1"/>
    <property type="molecule type" value="Genomic_DNA"/>
</dbReference>
<feature type="domain" description="NADH:ubiquinone oxidoreductase chain 4 N-terminal" evidence="20">
    <location>
        <begin position="1"/>
        <end position="103"/>
    </location>
</feature>
<dbReference type="PANTHER" id="PTHR43507">
    <property type="entry name" value="NADH-UBIQUINONE OXIDOREDUCTASE CHAIN 4"/>
    <property type="match status" value="1"/>
</dbReference>
<evidence type="ECO:0000256" key="8">
    <source>
        <dbReference type="ARBA" id="ARBA00022692"/>
    </source>
</evidence>
<evidence type="ECO:0000256" key="1">
    <source>
        <dbReference type="ARBA" id="ARBA00003257"/>
    </source>
</evidence>
<dbReference type="GeneID" id="68679706"/>
<keyword evidence="13 17" id="KW-0830">Ubiquinone</keyword>
<evidence type="ECO:0000313" key="21">
    <source>
        <dbReference type="EMBL" id="UDD74649.1"/>
    </source>
</evidence>
<keyword evidence="6 17" id="KW-0813">Transport</keyword>
<evidence type="ECO:0000256" key="7">
    <source>
        <dbReference type="ARBA" id="ARBA00022660"/>
    </source>
</evidence>
<evidence type="ECO:0000256" key="17">
    <source>
        <dbReference type="RuleBase" id="RU003297"/>
    </source>
</evidence>
<feature type="transmembrane region" description="Helical" evidence="17">
    <location>
        <begin position="110"/>
        <end position="132"/>
    </location>
</feature>
<evidence type="ECO:0000256" key="15">
    <source>
        <dbReference type="ARBA" id="ARBA00023136"/>
    </source>
</evidence>
<evidence type="ECO:0000256" key="13">
    <source>
        <dbReference type="ARBA" id="ARBA00023075"/>
    </source>
</evidence>
<evidence type="ECO:0000256" key="11">
    <source>
        <dbReference type="ARBA" id="ARBA00022989"/>
    </source>
</evidence>
<feature type="signal peptide" evidence="18">
    <location>
        <begin position="1"/>
        <end position="17"/>
    </location>
</feature>
<feature type="transmembrane region" description="Helical" evidence="17">
    <location>
        <begin position="139"/>
        <end position="162"/>
    </location>
</feature>
<dbReference type="GO" id="GO:0042773">
    <property type="term" value="P:ATP synthesis coupled electron transport"/>
    <property type="evidence" value="ECO:0007669"/>
    <property type="project" value="InterPro"/>
</dbReference>
<feature type="transmembrane region" description="Helical" evidence="17">
    <location>
        <begin position="247"/>
        <end position="265"/>
    </location>
</feature>
<dbReference type="Pfam" id="PF00361">
    <property type="entry name" value="Proton_antipo_M"/>
    <property type="match status" value="1"/>
</dbReference>
<dbReference type="GO" id="GO:0048039">
    <property type="term" value="F:ubiquinone binding"/>
    <property type="evidence" value="ECO:0007669"/>
    <property type="project" value="TreeGrafter"/>
</dbReference>
<dbReference type="GO" id="GO:0008137">
    <property type="term" value="F:NADH dehydrogenase (ubiquinone) activity"/>
    <property type="evidence" value="ECO:0007669"/>
    <property type="project" value="UniProtKB-UniRule"/>
</dbReference>
<feature type="transmembrane region" description="Helical" evidence="17">
    <location>
        <begin position="419"/>
        <end position="437"/>
    </location>
</feature>
<organism evidence="21">
    <name type="scientific">Propsilocerus paradoxus</name>
    <dbReference type="NCBI Taxonomy" id="2789521"/>
    <lineage>
        <taxon>Eukaryota</taxon>
        <taxon>Metazoa</taxon>
        <taxon>Ecdysozoa</taxon>
        <taxon>Arthropoda</taxon>
        <taxon>Hexapoda</taxon>
        <taxon>Insecta</taxon>
        <taxon>Pterygota</taxon>
        <taxon>Neoptera</taxon>
        <taxon>Endopterygota</taxon>
        <taxon>Diptera</taxon>
        <taxon>Nematocera</taxon>
        <taxon>Chironomoidea</taxon>
        <taxon>Chironomidae</taxon>
        <taxon>Propsilocerus</taxon>
    </lineage>
</organism>
<keyword evidence="9" id="KW-1278">Translocase</keyword>
<evidence type="ECO:0000256" key="6">
    <source>
        <dbReference type="ARBA" id="ARBA00022448"/>
    </source>
</evidence>